<organism evidence="8 9">
    <name type="scientific">Emticicia agri</name>
    <dbReference type="NCBI Taxonomy" id="2492393"/>
    <lineage>
        <taxon>Bacteria</taxon>
        <taxon>Pseudomonadati</taxon>
        <taxon>Bacteroidota</taxon>
        <taxon>Cytophagia</taxon>
        <taxon>Cytophagales</taxon>
        <taxon>Leadbetterellaceae</taxon>
        <taxon>Emticicia</taxon>
    </lineage>
</organism>
<evidence type="ECO:0000256" key="5">
    <source>
        <dbReference type="ARBA" id="ARBA00023012"/>
    </source>
</evidence>
<keyword evidence="3" id="KW-0808">Transferase</keyword>
<keyword evidence="5" id="KW-0902">Two-component regulatory system</keyword>
<dbReference type="SUPFAM" id="SSF55874">
    <property type="entry name" value="ATPase domain of HSP90 chaperone/DNA topoisomerase II/histidine kinase"/>
    <property type="match status" value="1"/>
</dbReference>
<reference evidence="8 9" key="1">
    <citation type="submission" date="2019-02" db="EMBL/GenBank/DDBJ databases">
        <title>Bacterial novel species Emticicia sp. 17J42-9 isolated from soil.</title>
        <authorList>
            <person name="Jung H.-Y."/>
        </authorList>
    </citation>
    <scope>NUCLEOTIDE SEQUENCE [LARGE SCALE GENOMIC DNA]</scope>
    <source>
        <strain evidence="8 9">17J42-9</strain>
    </source>
</reference>
<dbReference type="SUPFAM" id="SSF48452">
    <property type="entry name" value="TPR-like"/>
    <property type="match status" value="1"/>
</dbReference>
<feature type="transmembrane region" description="Helical" evidence="6">
    <location>
        <begin position="20"/>
        <end position="38"/>
    </location>
</feature>
<evidence type="ECO:0000256" key="4">
    <source>
        <dbReference type="ARBA" id="ARBA00022777"/>
    </source>
</evidence>
<feature type="domain" description="Histidine kinase" evidence="7">
    <location>
        <begin position="499"/>
        <end position="680"/>
    </location>
</feature>
<dbReference type="GO" id="GO:0000160">
    <property type="term" value="P:phosphorelay signal transduction system"/>
    <property type="evidence" value="ECO:0007669"/>
    <property type="project" value="UniProtKB-KW"/>
</dbReference>
<dbReference type="InterPro" id="IPR005467">
    <property type="entry name" value="His_kinase_dom"/>
</dbReference>
<dbReference type="InterPro" id="IPR036890">
    <property type="entry name" value="HATPase_C_sf"/>
</dbReference>
<dbReference type="AlphaFoldDB" id="A0A4Q5M1U4"/>
<dbReference type="PANTHER" id="PTHR24421">
    <property type="entry name" value="NITRATE/NITRITE SENSOR PROTEIN NARX-RELATED"/>
    <property type="match status" value="1"/>
</dbReference>
<dbReference type="Gene3D" id="1.25.40.10">
    <property type="entry name" value="Tetratricopeptide repeat domain"/>
    <property type="match status" value="1"/>
</dbReference>
<keyword evidence="6" id="KW-0812">Transmembrane</keyword>
<dbReference type="SMART" id="SM00387">
    <property type="entry name" value="HATPase_c"/>
    <property type="match status" value="1"/>
</dbReference>
<gene>
    <name evidence="8" type="ORF">EWM59_08765</name>
</gene>
<evidence type="ECO:0000256" key="3">
    <source>
        <dbReference type="ARBA" id="ARBA00022679"/>
    </source>
</evidence>
<dbReference type="Proteomes" id="UP000293162">
    <property type="component" value="Unassembled WGS sequence"/>
</dbReference>
<dbReference type="EC" id="2.7.13.3" evidence="2"/>
<dbReference type="CDD" id="cd16917">
    <property type="entry name" value="HATPase_UhpB-NarQ-NarX-like"/>
    <property type="match status" value="1"/>
</dbReference>
<keyword evidence="6" id="KW-1133">Transmembrane helix</keyword>
<dbReference type="EMBL" id="SEWF01000010">
    <property type="protein sequence ID" value="RYU95979.1"/>
    <property type="molecule type" value="Genomic_DNA"/>
</dbReference>
<dbReference type="Pfam" id="PF02518">
    <property type="entry name" value="HATPase_c"/>
    <property type="match status" value="1"/>
</dbReference>
<keyword evidence="6" id="KW-0472">Membrane</keyword>
<comment type="caution">
    <text evidence="8">The sequence shown here is derived from an EMBL/GenBank/DDBJ whole genome shotgun (WGS) entry which is preliminary data.</text>
</comment>
<evidence type="ECO:0000256" key="1">
    <source>
        <dbReference type="ARBA" id="ARBA00000085"/>
    </source>
</evidence>
<evidence type="ECO:0000313" key="9">
    <source>
        <dbReference type="Proteomes" id="UP000293162"/>
    </source>
</evidence>
<dbReference type="PANTHER" id="PTHR24421:SF10">
    <property type="entry name" value="NITRATE_NITRITE SENSOR PROTEIN NARQ"/>
    <property type="match status" value="1"/>
</dbReference>
<dbReference type="InterPro" id="IPR003594">
    <property type="entry name" value="HATPase_dom"/>
</dbReference>
<sequence>MIEEFPEDTYIYALTYYTNPMLRLFIILFIAVLSLVSCSEKKSDNQIYQKPLKEELDAYCTYLNADSSLHDSTYLPVFYQRFNRLVDENKIDSASQILFWAGRNMASNFKYDTAFLRVSINFVARHGSRIQGRYFSGIYHNIGVTYCDNGEYDRCSYYLNKGVIEPKDFYTYQNVADINYGLIFGHLNNGKLEQSLKSAYKAAEMFEEQKDTTFLAACYSGIACIFRYQDDYVAAENYENQGLKIVRKAKDTTGILTVSLNRIDLYNQMQHPNLFPFIDSTVNIFRQWTGKIEDDKLAVNSWYAFKLIHDNKLAEAKKVLEEIKPISLKRSYGSSLDYYYNASSAYDVKVGKGSENIGFYLKKIPQLKENEDYLRLALYNQILHDDAFMKGNHKAALQYLEAAQIAQDSLNNRALRIKVKEFDRKYQSEKKEQQIALQNKELTQKNTFIALLIASIIGLIAAALAYYLWQRQKTLKQEKESSTNFTKQLLENTEEERKRIAGDLHDSISHELLNLKSNLTQDTKIVSKKIDTIINDIRGISRNLHPVMFDKIGLIPNIEQLVERIQNQHNFFISTEINYSGSLNSANELQIYRVIQESLSNIIKYANAHAAKITIDEQPTHIMIEIKDNGNGFSVKETLNSGKAFGLHNIIERSRVIGGEAQIHSSADGTIITIHIPKTL</sequence>
<dbReference type="PROSITE" id="PS50109">
    <property type="entry name" value="HIS_KIN"/>
    <property type="match status" value="1"/>
</dbReference>
<comment type="catalytic activity">
    <reaction evidence="1">
        <text>ATP + protein L-histidine = ADP + protein N-phospho-L-histidine.</text>
        <dbReference type="EC" id="2.7.13.3"/>
    </reaction>
</comment>
<keyword evidence="9" id="KW-1185">Reference proteome</keyword>
<dbReference type="Gene3D" id="1.20.5.1930">
    <property type="match status" value="1"/>
</dbReference>
<feature type="transmembrane region" description="Helical" evidence="6">
    <location>
        <begin position="448"/>
        <end position="469"/>
    </location>
</feature>
<protein>
    <recommendedName>
        <fullName evidence="2">histidine kinase</fullName>
        <ecNumber evidence="2">2.7.13.3</ecNumber>
    </recommendedName>
</protein>
<dbReference type="InterPro" id="IPR011990">
    <property type="entry name" value="TPR-like_helical_dom_sf"/>
</dbReference>
<evidence type="ECO:0000313" key="8">
    <source>
        <dbReference type="EMBL" id="RYU95979.1"/>
    </source>
</evidence>
<keyword evidence="4" id="KW-0418">Kinase</keyword>
<evidence type="ECO:0000259" key="7">
    <source>
        <dbReference type="PROSITE" id="PS50109"/>
    </source>
</evidence>
<accession>A0A4Q5M1U4</accession>
<name>A0A4Q5M1U4_9BACT</name>
<proteinExistence type="predicted"/>
<evidence type="ECO:0000256" key="6">
    <source>
        <dbReference type="SAM" id="Phobius"/>
    </source>
</evidence>
<dbReference type="Gene3D" id="3.30.565.10">
    <property type="entry name" value="Histidine kinase-like ATPase, C-terminal domain"/>
    <property type="match status" value="1"/>
</dbReference>
<dbReference type="GO" id="GO:0004673">
    <property type="term" value="F:protein histidine kinase activity"/>
    <property type="evidence" value="ECO:0007669"/>
    <property type="project" value="UniProtKB-EC"/>
</dbReference>
<evidence type="ECO:0000256" key="2">
    <source>
        <dbReference type="ARBA" id="ARBA00012438"/>
    </source>
</evidence>
<dbReference type="InterPro" id="IPR050482">
    <property type="entry name" value="Sensor_HK_TwoCompSys"/>
</dbReference>